<dbReference type="CDD" id="cd07813">
    <property type="entry name" value="COQ10p_like"/>
    <property type="match status" value="1"/>
</dbReference>
<dbReference type="Gene3D" id="3.30.530.20">
    <property type="match status" value="1"/>
</dbReference>
<dbReference type="GO" id="GO:0045333">
    <property type="term" value="P:cellular respiration"/>
    <property type="evidence" value="ECO:0007669"/>
    <property type="project" value="InterPro"/>
</dbReference>
<protein>
    <submittedName>
        <fullName evidence="4">Cyclase/dehydrase</fullName>
    </submittedName>
</protein>
<dbReference type="AlphaFoldDB" id="A0A656HHU4"/>
<reference evidence="5" key="1">
    <citation type="journal article" date="2011" name="Stand. Genomic Sci.">
        <title>Genome sequence of the filamentous, gliding Thiothrix nivea neotype strain (JP2(T)).</title>
        <authorList>
            <person name="Lapidus A."/>
            <person name="Nolan M."/>
            <person name="Lucas S."/>
            <person name="Glavina Del Rio T."/>
            <person name="Tice H."/>
            <person name="Cheng J.F."/>
            <person name="Tapia R."/>
            <person name="Han C."/>
            <person name="Goodwin L."/>
            <person name="Pitluck S."/>
            <person name="Liolios K."/>
            <person name="Pagani I."/>
            <person name="Ivanova N."/>
            <person name="Huntemann M."/>
            <person name="Mavromatis K."/>
            <person name="Mikhailova N."/>
            <person name="Pati A."/>
            <person name="Chen A."/>
            <person name="Palaniappan K."/>
            <person name="Land M."/>
            <person name="Brambilla E.M."/>
            <person name="Rohde M."/>
            <person name="Abt B."/>
            <person name="Verbarg S."/>
            <person name="Goker M."/>
            <person name="Bristow J."/>
            <person name="Eisen J.A."/>
            <person name="Markowitz V."/>
            <person name="Hugenholtz P."/>
            <person name="Kyrpides N.C."/>
            <person name="Klenk H.P."/>
            <person name="Woyke T."/>
        </authorList>
    </citation>
    <scope>NUCLEOTIDE SEQUENCE [LARGE SCALE GENOMIC DNA]</scope>
    <source>
        <strain evidence="5">ATCC 35100 / DSM 5205 / JP2</strain>
    </source>
</reference>
<dbReference type="InterPro" id="IPR023393">
    <property type="entry name" value="START-like_dom_sf"/>
</dbReference>
<evidence type="ECO:0000313" key="4">
    <source>
        <dbReference type="EMBL" id="EIJ36581.1"/>
    </source>
</evidence>
<dbReference type="PANTHER" id="PTHR12901">
    <property type="entry name" value="SPERM PROTEIN HOMOLOG"/>
    <property type="match status" value="1"/>
</dbReference>
<dbReference type="Proteomes" id="UP000005317">
    <property type="component" value="Unassembled WGS sequence"/>
</dbReference>
<sequence length="145" mass="16689">MAHISRSALVPYSSEQMYRLVDDIKLYPQFLPWCRNAAEHERDADQVKASIEIAKGAVNKQFTTLNRLQKNKTIEMRLVDGPFKHLHGFWRFDELKADACKVSLDLNFEFSNKLLSMVVGPVFNQVANTLVDSFVERARKVYGKP</sequence>
<evidence type="ECO:0000256" key="2">
    <source>
        <dbReference type="ARBA" id="ARBA00022649"/>
    </source>
</evidence>
<keyword evidence="5" id="KW-1185">Reference proteome</keyword>
<comment type="similarity">
    <text evidence="1">Belongs to the ribosome association toxin RatA family.</text>
</comment>
<dbReference type="PANTHER" id="PTHR12901:SF10">
    <property type="entry name" value="COENZYME Q-BINDING PROTEIN COQ10, MITOCHONDRIAL"/>
    <property type="match status" value="1"/>
</dbReference>
<organism evidence="4 5">
    <name type="scientific">Thiothrix nivea (strain ATCC 35100 / DSM 5205 / JP2)</name>
    <dbReference type="NCBI Taxonomy" id="870187"/>
    <lineage>
        <taxon>Bacteria</taxon>
        <taxon>Pseudomonadati</taxon>
        <taxon>Pseudomonadota</taxon>
        <taxon>Gammaproteobacteria</taxon>
        <taxon>Thiotrichales</taxon>
        <taxon>Thiotrichaceae</taxon>
        <taxon>Thiothrix</taxon>
    </lineage>
</organism>
<dbReference type="SUPFAM" id="SSF55961">
    <property type="entry name" value="Bet v1-like"/>
    <property type="match status" value="1"/>
</dbReference>
<evidence type="ECO:0000313" key="5">
    <source>
        <dbReference type="Proteomes" id="UP000005317"/>
    </source>
</evidence>
<dbReference type="RefSeq" id="WP_002710450.1">
    <property type="nucleotide sequence ID" value="NZ_JH651384.1"/>
</dbReference>
<dbReference type="Pfam" id="PF03364">
    <property type="entry name" value="Polyketide_cyc"/>
    <property type="match status" value="1"/>
</dbReference>
<keyword evidence="2" id="KW-1277">Toxin-antitoxin system</keyword>
<dbReference type="GO" id="GO:0048039">
    <property type="term" value="F:ubiquinone binding"/>
    <property type="evidence" value="ECO:0007669"/>
    <property type="project" value="InterPro"/>
</dbReference>
<dbReference type="InterPro" id="IPR005031">
    <property type="entry name" value="COQ10_START"/>
</dbReference>
<accession>A0A656HHU4</accession>
<dbReference type="OrthoDB" id="9804759at2"/>
<name>A0A656HHU4_THINJ</name>
<dbReference type="InterPro" id="IPR044996">
    <property type="entry name" value="COQ10-like"/>
</dbReference>
<evidence type="ECO:0000256" key="1">
    <source>
        <dbReference type="ARBA" id="ARBA00008918"/>
    </source>
</evidence>
<dbReference type="EMBL" id="JH651384">
    <property type="protein sequence ID" value="EIJ36581.1"/>
    <property type="molecule type" value="Genomic_DNA"/>
</dbReference>
<proteinExistence type="inferred from homology"/>
<feature type="domain" description="Coenzyme Q-binding protein COQ10 START" evidence="3">
    <location>
        <begin position="10"/>
        <end position="134"/>
    </location>
</feature>
<evidence type="ECO:0000259" key="3">
    <source>
        <dbReference type="Pfam" id="PF03364"/>
    </source>
</evidence>
<gene>
    <name evidence="4" type="ORF">Thini_4089</name>
</gene>